<reference evidence="10 11" key="1">
    <citation type="journal article" date="2015" name="Nature">
        <title>rRNA introns, odd ribosomes, and small enigmatic genomes across a large radiation of phyla.</title>
        <authorList>
            <person name="Brown C.T."/>
            <person name="Hug L.A."/>
            <person name="Thomas B.C."/>
            <person name="Sharon I."/>
            <person name="Castelle C.J."/>
            <person name="Singh A."/>
            <person name="Wilkins M.J."/>
            <person name="Williams K.H."/>
            <person name="Banfield J.F."/>
        </authorList>
    </citation>
    <scope>NUCLEOTIDE SEQUENCE [LARGE SCALE GENOMIC DNA]</scope>
</reference>
<dbReference type="InterPro" id="IPR001296">
    <property type="entry name" value="Glyco_trans_1"/>
</dbReference>
<evidence type="ECO:0000256" key="3">
    <source>
        <dbReference type="ARBA" id="ARBA00010281"/>
    </source>
</evidence>
<evidence type="ECO:0000256" key="4">
    <source>
        <dbReference type="ARBA" id="ARBA00022676"/>
    </source>
</evidence>
<comment type="similarity">
    <text evidence="3 7">Belongs to the glycosyltransferase 1 family. Bacterial/plant glycogen synthase subfamily.</text>
</comment>
<comment type="catalytic activity">
    <reaction evidence="1 7">
        <text>[(1-&gt;4)-alpha-D-glucosyl](n) + ADP-alpha-D-glucose = [(1-&gt;4)-alpha-D-glucosyl](n+1) + ADP + H(+)</text>
        <dbReference type="Rhea" id="RHEA:18189"/>
        <dbReference type="Rhea" id="RHEA-COMP:9584"/>
        <dbReference type="Rhea" id="RHEA-COMP:9587"/>
        <dbReference type="ChEBI" id="CHEBI:15378"/>
        <dbReference type="ChEBI" id="CHEBI:15444"/>
        <dbReference type="ChEBI" id="CHEBI:57498"/>
        <dbReference type="ChEBI" id="CHEBI:456216"/>
        <dbReference type="EC" id="2.4.1.21"/>
    </reaction>
</comment>
<gene>
    <name evidence="7" type="primary">glgA</name>
    <name evidence="10" type="ORF">UV59_C0009G0003</name>
</gene>
<protein>
    <recommendedName>
        <fullName evidence="7">Glycogen synthase</fullName>
        <ecNumber evidence="7">2.4.1.21</ecNumber>
    </recommendedName>
    <alternativeName>
        <fullName evidence="7">Starch [bacterial glycogen] synthase</fullName>
    </alternativeName>
</protein>
<keyword evidence="4 7" id="KW-0328">Glycosyltransferase</keyword>
<comment type="caution">
    <text evidence="10">The sequence shown here is derived from an EMBL/GenBank/DDBJ whole genome shotgun (WGS) entry which is preliminary data.</text>
</comment>
<comment type="pathway">
    <text evidence="7">Glycan biosynthesis; glycogen biosynthesis.</text>
</comment>
<proteinExistence type="inferred from homology"/>
<evidence type="ECO:0000313" key="11">
    <source>
        <dbReference type="Proteomes" id="UP000034543"/>
    </source>
</evidence>
<keyword evidence="5 7" id="KW-0808">Transferase</keyword>
<dbReference type="GO" id="GO:0005978">
    <property type="term" value="P:glycogen biosynthetic process"/>
    <property type="evidence" value="ECO:0007669"/>
    <property type="project" value="UniProtKB-UniRule"/>
</dbReference>
<dbReference type="GO" id="GO:0009011">
    <property type="term" value="F:alpha-1,4-glucan glucosyltransferase (ADP-glucose donor) activity"/>
    <property type="evidence" value="ECO:0007669"/>
    <property type="project" value="UniProtKB-UniRule"/>
</dbReference>
<keyword evidence="6 7" id="KW-0320">Glycogen biosynthesis</keyword>
<dbReference type="Proteomes" id="UP000034543">
    <property type="component" value="Unassembled WGS sequence"/>
</dbReference>
<feature type="binding site" evidence="7">
    <location>
        <position position="18"/>
    </location>
    <ligand>
        <name>ADP-alpha-D-glucose</name>
        <dbReference type="ChEBI" id="CHEBI:57498"/>
    </ligand>
</feature>
<dbReference type="PATRIC" id="fig|1618436.3.peg.520"/>
<dbReference type="InterPro" id="IPR011835">
    <property type="entry name" value="GS/SS"/>
</dbReference>
<evidence type="ECO:0000259" key="8">
    <source>
        <dbReference type="Pfam" id="PF00534"/>
    </source>
</evidence>
<dbReference type="STRING" id="1618436.UV59_C0009G0003"/>
<evidence type="ECO:0000256" key="5">
    <source>
        <dbReference type="ARBA" id="ARBA00022679"/>
    </source>
</evidence>
<dbReference type="CDD" id="cd03791">
    <property type="entry name" value="GT5_Glycogen_synthase_DULL1-like"/>
    <property type="match status" value="1"/>
</dbReference>
<dbReference type="GO" id="GO:0004373">
    <property type="term" value="F:alpha-1,4-glucan glucosyltransferase (UDP-glucose donor) activity"/>
    <property type="evidence" value="ECO:0007669"/>
    <property type="project" value="InterPro"/>
</dbReference>
<feature type="domain" description="Starch synthase catalytic" evidence="9">
    <location>
        <begin position="6"/>
        <end position="211"/>
    </location>
</feature>
<sequence>MTSMLVVHVAFECAPIYKTGGLGDVVGSLPVYEAKLAIKTLVMIPAYAWVPRLSTLPGSKVEVLYIDGSRLDKPNKKHDPKIQGPKYAEFCLNVISELKRRGIVPDILHCHDWHTALIPFLLKKRPDPFFKITKTLLTIHNIAYQGKFPVKYFLYPETQQFTELVGDNSKRVNFLKLGMQSADFISTVSPAHAQEIRKGNAGFGLSRVLRHKRGRFLGILNGIDYNVWNPAPDGYVYEKYTRQSVFSGKLTNKVKLQQQLGLTVNKDIPLYGFIARLSSQKGVDLLTPLISELPRERLQLVLLGTGDHKIEKMLNEFNHKNFAPWISVNLRFDEQLAHRIYAASDFFLIPSHYEPCGLTQMISMVYGTIPVASAVGGLVDTIKDGRTGFLLKSTTSESLHQAIRRSLALWENTLEYRGMVARVMKQDFSWDKSATEYVRLYRRILSL</sequence>
<evidence type="ECO:0000259" key="9">
    <source>
        <dbReference type="Pfam" id="PF08323"/>
    </source>
</evidence>
<dbReference type="PANTHER" id="PTHR45825:SF11">
    <property type="entry name" value="ALPHA AMYLASE DOMAIN-CONTAINING PROTEIN"/>
    <property type="match status" value="1"/>
</dbReference>
<dbReference type="Gene3D" id="3.40.50.2000">
    <property type="entry name" value="Glycogen Phosphorylase B"/>
    <property type="match status" value="2"/>
</dbReference>
<dbReference type="SUPFAM" id="SSF53756">
    <property type="entry name" value="UDP-Glycosyltransferase/glycogen phosphorylase"/>
    <property type="match status" value="1"/>
</dbReference>
<dbReference type="UniPathway" id="UPA00164"/>
<dbReference type="EC" id="2.4.1.21" evidence="7"/>
<evidence type="ECO:0000256" key="1">
    <source>
        <dbReference type="ARBA" id="ARBA00001478"/>
    </source>
</evidence>
<organism evidence="10 11">
    <name type="scientific">Candidatus Gottesmanbacteria bacterium GW2011_GWA1_43_11</name>
    <dbReference type="NCBI Taxonomy" id="1618436"/>
    <lineage>
        <taxon>Bacteria</taxon>
        <taxon>Candidatus Gottesmaniibacteriota</taxon>
    </lineage>
</organism>
<comment type="function">
    <text evidence="2 7">Synthesizes alpha-1,4-glucan chains using ADP-glucose.</text>
</comment>
<evidence type="ECO:0000313" key="10">
    <source>
        <dbReference type="EMBL" id="KKS85201.1"/>
    </source>
</evidence>
<dbReference type="AlphaFoldDB" id="A0A0G1EQ97"/>
<dbReference type="EMBL" id="LCFB01000009">
    <property type="protein sequence ID" value="KKS85201.1"/>
    <property type="molecule type" value="Genomic_DNA"/>
</dbReference>
<dbReference type="HAMAP" id="MF_00484">
    <property type="entry name" value="Glycogen_synth"/>
    <property type="match status" value="1"/>
</dbReference>
<dbReference type="Pfam" id="PF08323">
    <property type="entry name" value="Glyco_transf_5"/>
    <property type="match status" value="1"/>
</dbReference>
<dbReference type="NCBIfam" id="TIGR02095">
    <property type="entry name" value="glgA"/>
    <property type="match status" value="1"/>
</dbReference>
<dbReference type="PANTHER" id="PTHR45825">
    <property type="entry name" value="GRANULE-BOUND STARCH SYNTHASE 1, CHLOROPLASTIC/AMYLOPLASTIC"/>
    <property type="match status" value="1"/>
</dbReference>
<dbReference type="Pfam" id="PF00534">
    <property type="entry name" value="Glycos_transf_1"/>
    <property type="match status" value="1"/>
</dbReference>
<evidence type="ECO:0000256" key="2">
    <source>
        <dbReference type="ARBA" id="ARBA00002764"/>
    </source>
</evidence>
<feature type="domain" description="Glycosyl transferase family 1" evidence="8">
    <location>
        <begin position="264"/>
        <end position="410"/>
    </location>
</feature>
<evidence type="ECO:0000256" key="7">
    <source>
        <dbReference type="HAMAP-Rule" id="MF_00484"/>
    </source>
</evidence>
<evidence type="ECO:0000256" key="6">
    <source>
        <dbReference type="ARBA" id="ARBA00023056"/>
    </source>
</evidence>
<accession>A0A0G1EQ97</accession>
<name>A0A0G1EQ97_9BACT</name>
<dbReference type="InterPro" id="IPR013534">
    <property type="entry name" value="Starch_synth_cat_dom"/>
</dbReference>